<evidence type="ECO:0000256" key="6">
    <source>
        <dbReference type="ARBA" id="ARBA00022692"/>
    </source>
</evidence>
<feature type="transmembrane region" description="Helical" evidence="14">
    <location>
        <begin position="69"/>
        <end position="90"/>
    </location>
</feature>
<evidence type="ECO:0000256" key="1">
    <source>
        <dbReference type="ARBA" id="ARBA00004651"/>
    </source>
</evidence>
<dbReference type="InterPro" id="IPR000537">
    <property type="entry name" value="UbiA_prenyltransferase"/>
</dbReference>
<dbReference type="InterPro" id="IPR044878">
    <property type="entry name" value="UbiA_sf"/>
</dbReference>
<keyword evidence="8 14" id="KW-0350">Heme biosynthesis</keyword>
<dbReference type="KEGG" id="otr:OTERR_03660"/>
<comment type="pathway">
    <text evidence="2 14">Porphyrin-containing compound metabolism; heme O biosynthesis; heme O from protoheme: step 1/1.</text>
</comment>
<dbReference type="EC" id="2.5.1.141" evidence="3 14"/>
<dbReference type="Proteomes" id="UP000323671">
    <property type="component" value="Chromosome"/>
</dbReference>
<comment type="subcellular location">
    <subcellularLocation>
        <location evidence="1 14">Cell membrane</location>
        <topology evidence="1 14">Multi-pass membrane protein</topology>
    </subcellularLocation>
</comment>
<comment type="miscellaneous">
    <text evidence="14">Carbon 2 of the heme B porphyrin ring is defined according to the Fischer nomenclature.</text>
</comment>
<keyword evidence="6 14" id="KW-0812">Transmembrane</keyword>
<keyword evidence="7 14" id="KW-1133">Transmembrane helix</keyword>
<dbReference type="RefSeq" id="WP_149424678.1">
    <property type="nucleotide sequence ID" value="NZ_CP022579.1"/>
</dbReference>
<evidence type="ECO:0000256" key="12">
    <source>
        <dbReference type="ARBA" id="ARBA00042475"/>
    </source>
</evidence>
<accession>A0A5C1E4L3</accession>
<reference evidence="15 16" key="1">
    <citation type="submission" date="2017-07" db="EMBL/GenBank/DDBJ databases">
        <title>Complete genome sequence of Oryzomicrobium terrae TPP412.</title>
        <authorList>
            <person name="Chiu L.-W."/>
            <person name="Lo K.-J."/>
            <person name="Tsai Y.-M."/>
            <person name="Lin S.-S."/>
            <person name="Kuo C.-H."/>
            <person name="Liu C.-T."/>
        </authorList>
    </citation>
    <scope>NUCLEOTIDE SEQUENCE [LARGE SCALE GENOMIC DNA]</scope>
    <source>
        <strain evidence="15 16">TPP412</strain>
    </source>
</reference>
<organism evidence="15 16">
    <name type="scientific">Oryzomicrobium terrae</name>
    <dbReference type="NCBI Taxonomy" id="1735038"/>
    <lineage>
        <taxon>Bacteria</taxon>
        <taxon>Pseudomonadati</taxon>
        <taxon>Pseudomonadota</taxon>
        <taxon>Betaproteobacteria</taxon>
        <taxon>Rhodocyclales</taxon>
        <taxon>Rhodocyclaceae</taxon>
        <taxon>Oryzomicrobium</taxon>
    </lineage>
</organism>
<dbReference type="PROSITE" id="PS00943">
    <property type="entry name" value="UBIA"/>
    <property type="match status" value="1"/>
</dbReference>
<dbReference type="NCBIfam" id="NF003349">
    <property type="entry name" value="PRK04375.1-2"/>
    <property type="match status" value="1"/>
</dbReference>
<feature type="transmembrane region" description="Helical" evidence="14">
    <location>
        <begin position="44"/>
        <end position="63"/>
    </location>
</feature>
<dbReference type="GO" id="GO:0048034">
    <property type="term" value="P:heme O biosynthetic process"/>
    <property type="evidence" value="ECO:0007669"/>
    <property type="project" value="UniProtKB-UniRule"/>
</dbReference>
<comment type="catalytic activity">
    <reaction evidence="13 14">
        <text>heme b + (2E,6E)-farnesyl diphosphate + H2O = Fe(II)-heme o + diphosphate</text>
        <dbReference type="Rhea" id="RHEA:28070"/>
        <dbReference type="ChEBI" id="CHEBI:15377"/>
        <dbReference type="ChEBI" id="CHEBI:33019"/>
        <dbReference type="ChEBI" id="CHEBI:60344"/>
        <dbReference type="ChEBI" id="CHEBI:60530"/>
        <dbReference type="ChEBI" id="CHEBI:175763"/>
        <dbReference type="EC" id="2.5.1.141"/>
    </reaction>
</comment>
<feature type="transmembrane region" description="Helical" evidence="14">
    <location>
        <begin position="140"/>
        <end position="157"/>
    </location>
</feature>
<evidence type="ECO:0000256" key="2">
    <source>
        <dbReference type="ARBA" id="ARBA00004919"/>
    </source>
</evidence>
<keyword evidence="5 14" id="KW-0808">Transferase</keyword>
<dbReference type="PANTHER" id="PTHR43448:SF7">
    <property type="entry name" value="4-HYDROXYBENZOATE SOLANESYLTRANSFERASE"/>
    <property type="match status" value="1"/>
</dbReference>
<feature type="transmembrane region" description="Helical" evidence="14">
    <location>
        <begin position="240"/>
        <end position="273"/>
    </location>
</feature>
<evidence type="ECO:0000256" key="14">
    <source>
        <dbReference type="HAMAP-Rule" id="MF_00154"/>
    </source>
</evidence>
<feature type="transmembrane region" description="Helical" evidence="14">
    <location>
        <begin position="178"/>
        <end position="200"/>
    </location>
</feature>
<dbReference type="UniPathway" id="UPA00834">
    <property type="reaction ID" value="UER00712"/>
</dbReference>
<dbReference type="InterPro" id="IPR006369">
    <property type="entry name" value="Protohaem_IX_farnesylTrfase"/>
</dbReference>
<dbReference type="GO" id="GO:0005886">
    <property type="term" value="C:plasma membrane"/>
    <property type="evidence" value="ECO:0007669"/>
    <property type="project" value="UniProtKB-SubCell"/>
</dbReference>
<keyword evidence="9 14" id="KW-0472">Membrane</keyword>
<evidence type="ECO:0000256" key="9">
    <source>
        <dbReference type="ARBA" id="ARBA00023136"/>
    </source>
</evidence>
<dbReference type="NCBIfam" id="TIGR01473">
    <property type="entry name" value="cyoE_ctaB"/>
    <property type="match status" value="1"/>
</dbReference>
<evidence type="ECO:0000313" key="16">
    <source>
        <dbReference type="Proteomes" id="UP000323671"/>
    </source>
</evidence>
<dbReference type="AlphaFoldDB" id="A0A5C1E4L3"/>
<dbReference type="CDD" id="cd13957">
    <property type="entry name" value="PT_UbiA_Cox10"/>
    <property type="match status" value="1"/>
</dbReference>
<evidence type="ECO:0000313" key="15">
    <source>
        <dbReference type="EMBL" id="QEL63842.1"/>
    </source>
</evidence>
<name>A0A5C1E4L3_9RHOO</name>
<keyword evidence="4 14" id="KW-1003">Cell membrane</keyword>
<dbReference type="InterPro" id="IPR030470">
    <property type="entry name" value="UbiA_prenylTrfase_CS"/>
</dbReference>
<evidence type="ECO:0000256" key="4">
    <source>
        <dbReference type="ARBA" id="ARBA00022475"/>
    </source>
</evidence>
<gene>
    <name evidence="15" type="primary">cyoE</name>
    <name evidence="14" type="synonym">ctaB</name>
    <name evidence="15" type="ORF">OTERR_03660</name>
</gene>
<sequence length="320" mass="33906">MLTATPTPGAPAPSRPGLPVATLARTQPLSLKLAAFWRECKPRVNSLIVFTAMIGMVLATPTLPSLGRFVAASLGIALVAGAAAAINCLVERHIDARMARTRGRPLVRGEISAVETLTLATLVGGTGLTVLHLWVNDLTMWLTLATFLGYAVIYTVILKPATPMNIVIGGASGAMPPLLGWAAITGQVGAEALALFLIVFTWTPPHFWPLACYRRDDYARAGLPMLPVTHGVAHTCTQSLVYVIALCGVSLLPVAIGMAGGLYLAAVLALDALFLARTWQLWRAYSDALARKVFRTSIVYLFGLFAALLADHFLGLPGAV</sequence>
<evidence type="ECO:0000256" key="8">
    <source>
        <dbReference type="ARBA" id="ARBA00023133"/>
    </source>
</evidence>
<dbReference type="PANTHER" id="PTHR43448">
    <property type="entry name" value="PROTOHEME IX FARNESYLTRANSFERASE, MITOCHONDRIAL"/>
    <property type="match status" value="1"/>
</dbReference>
<evidence type="ECO:0000256" key="10">
    <source>
        <dbReference type="ARBA" id="ARBA00030253"/>
    </source>
</evidence>
<keyword evidence="16" id="KW-1185">Reference proteome</keyword>
<dbReference type="Gene3D" id="1.10.357.140">
    <property type="entry name" value="UbiA prenyltransferase"/>
    <property type="match status" value="1"/>
</dbReference>
<protein>
    <recommendedName>
        <fullName evidence="11 14">Protoheme IX farnesyltransferase</fullName>
        <ecNumber evidence="3 14">2.5.1.141</ecNumber>
    </recommendedName>
    <alternativeName>
        <fullName evidence="12 14">Heme B farnesyltransferase</fullName>
    </alternativeName>
    <alternativeName>
        <fullName evidence="10 14">Heme O synthase</fullName>
    </alternativeName>
</protein>
<dbReference type="EMBL" id="CP022579">
    <property type="protein sequence ID" value="QEL63842.1"/>
    <property type="molecule type" value="Genomic_DNA"/>
</dbReference>
<evidence type="ECO:0000256" key="5">
    <source>
        <dbReference type="ARBA" id="ARBA00022679"/>
    </source>
</evidence>
<comment type="similarity">
    <text evidence="14">Belongs to the UbiA prenyltransferase family. Protoheme IX farnesyltransferase subfamily.</text>
</comment>
<dbReference type="Pfam" id="PF01040">
    <property type="entry name" value="UbiA"/>
    <property type="match status" value="1"/>
</dbReference>
<evidence type="ECO:0000256" key="11">
    <source>
        <dbReference type="ARBA" id="ARBA00040810"/>
    </source>
</evidence>
<comment type="function">
    <text evidence="14">Converts heme B (protoheme IX) to heme O by substitution of the vinyl group on carbon 2 of heme B porphyrin ring with a hydroxyethyl farnesyl side group.</text>
</comment>
<proteinExistence type="inferred from homology"/>
<feature type="transmembrane region" description="Helical" evidence="14">
    <location>
        <begin position="111"/>
        <end position="134"/>
    </location>
</feature>
<evidence type="ECO:0000256" key="7">
    <source>
        <dbReference type="ARBA" id="ARBA00022989"/>
    </source>
</evidence>
<feature type="transmembrane region" description="Helical" evidence="14">
    <location>
        <begin position="293"/>
        <end position="314"/>
    </location>
</feature>
<evidence type="ECO:0000256" key="13">
    <source>
        <dbReference type="ARBA" id="ARBA00047690"/>
    </source>
</evidence>
<dbReference type="HAMAP" id="MF_00154">
    <property type="entry name" value="CyoE_CtaB"/>
    <property type="match status" value="1"/>
</dbReference>
<evidence type="ECO:0000256" key="3">
    <source>
        <dbReference type="ARBA" id="ARBA00012292"/>
    </source>
</evidence>
<dbReference type="GO" id="GO:0008495">
    <property type="term" value="F:protoheme IX farnesyltransferase activity"/>
    <property type="evidence" value="ECO:0007669"/>
    <property type="project" value="UniProtKB-UniRule"/>
</dbReference>